<dbReference type="EMBL" id="CP114040">
    <property type="protein sequence ID" value="WAS91263.1"/>
    <property type="molecule type" value="Genomic_DNA"/>
</dbReference>
<proteinExistence type="predicted"/>
<name>A0ABY7GWC8_9BACT</name>
<protein>
    <submittedName>
        <fullName evidence="3">Uncharacterized protein</fullName>
    </submittedName>
</protein>
<evidence type="ECO:0000313" key="3">
    <source>
        <dbReference type="EMBL" id="WAS91263.1"/>
    </source>
</evidence>
<organism evidence="3 4">
    <name type="scientific">Nannocystis punicea</name>
    <dbReference type="NCBI Taxonomy" id="2995304"/>
    <lineage>
        <taxon>Bacteria</taxon>
        <taxon>Pseudomonadati</taxon>
        <taxon>Myxococcota</taxon>
        <taxon>Polyangia</taxon>
        <taxon>Nannocystales</taxon>
        <taxon>Nannocystaceae</taxon>
        <taxon>Nannocystis</taxon>
    </lineage>
</organism>
<reference evidence="3" key="1">
    <citation type="submission" date="2022-11" db="EMBL/GenBank/DDBJ databases">
        <title>Minimal conservation of predation-associated metabolite biosynthetic gene clusters underscores biosynthetic potential of Myxococcota including descriptions for ten novel species: Archangium lansinium sp. nov., Myxococcus landrumus sp. nov., Nannocystis bai.</title>
        <authorList>
            <person name="Ahearne A."/>
            <person name="Stevens C."/>
            <person name="Dowd S."/>
        </authorList>
    </citation>
    <scope>NUCLEOTIDE SEQUENCE</scope>
    <source>
        <strain evidence="3">Fl3</strain>
    </source>
</reference>
<evidence type="ECO:0000313" key="4">
    <source>
        <dbReference type="Proteomes" id="UP001164459"/>
    </source>
</evidence>
<keyword evidence="2" id="KW-0732">Signal</keyword>
<feature type="chain" id="PRO_5045465717" evidence="2">
    <location>
        <begin position="19"/>
        <end position="99"/>
    </location>
</feature>
<evidence type="ECO:0000256" key="1">
    <source>
        <dbReference type="SAM" id="MobiDB-lite"/>
    </source>
</evidence>
<sequence length="99" mass="10111">MRFLSLVLPALTMVLAFGALGPTEGSASAAICCGATVCQSLDPPPICETCTPTCTDDEPMPVASEMVYDAVEGICYESIDSGPTPCDSAEGAQSDESAE</sequence>
<accession>A0ABY7GWC8</accession>
<dbReference type="Proteomes" id="UP001164459">
    <property type="component" value="Chromosome"/>
</dbReference>
<keyword evidence="4" id="KW-1185">Reference proteome</keyword>
<feature type="region of interest" description="Disordered" evidence="1">
    <location>
        <begin position="79"/>
        <end position="99"/>
    </location>
</feature>
<evidence type="ECO:0000256" key="2">
    <source>
        <dbReference type="SAM" id="SignalP"/>
    </source>
</evidence>
<dbReference type="RefSeq" id="WP_269033627.1">
    <property type="nucleotide sequence ID" value="NZ_CP114040.1"/>
</dbReference>
<gene>
    <name evidence="3" type="ORF">O0S08_34180</name>
</gene>
<feature type="signal peptide" evidence="2">
    <location>
        <begin position="1"/>
        <end position="18"/>
    </location>
</feature>